<proteinExistence type="predicted"/>
<dbReference type="OrthoDB" id="5097863at2759"/>
<protein>
    <submittedName>
        <fullName evidence="3">Uncharacterized protein</fullName>
    </submittedName>
</protein>
<feature type="compositionally biased region" description="Acidic residues" evidence="1">
    <location>
        <begin position="324"/>
        <end position="346"/>
    </location>
</feature>
<keyword evidence="2" id="KW-0812">Transmembrane</keyword>
<dbReference type="Proteomes" id="UP000030676">
    <property type="component" value="Unassembled WGS sequence"/>
</dbReference>
<organism evidence="3">
    <name type="scientific">Fusarium oxysporum f. sp. conglutinans race 2 54008</name>
    <dbReference type="NCBI Taxonomy" id="1089457"/>
    <lineage>
        <taxon>Eukaryota</taxon>
        <taxon>Fungi</taxon>
        <taxon>Dikarya</taxon>
        <taxon>Ascomycota</taxon>
        <taxon>Pezizomycotina</taxon>
        <taxon>Sordariomycetes</taxon>
        <taxon>Hypocreomycetidae</taxon>
        <taxon>Hypocreales</taxon>
        <taxon>Nectriaceae</taxon>
        <taxon>Fusarium</taxon>
        <taxon>Fusarium oxysporum species complex</taxon>
    </lineage>
</organism>
<dbReference type="EMBL" id="JH658799">
    <property type="protein sequence ID" value="EXL89237.1"/>
    <property type="molecule type" value="Genomic_DNA"/>
</dbReference>
<accession>X0IK46</accession>
<keyword evidence="2" id="KW-1133">Transmembrane helix</keyword>
<reference evidence="3" key="1">
    <citation type="submission" date="2011-11" db="EMBL/GenBank/DDBJ databases">
        <title>The Genome Sequence of Fusarium oxysporum PHW808.</title>
        <authorList>
            <consortium name="The Broad Institute Genome Sequencing Platform"/>
            <person name="Ma L.-J."/>
            <person name="Gale L.R."/>
            <person name="Schwartz D.C."/>
            <person name="Zhou S."/>
            <person name="Corby-Kistler H."/>
            <person name="Young S.K."/>
            <person name="Zeng Q."/>
            <person name="Gargeya S."/>
            <person name="Fitzgerald M."/>
            <person name="Haas B."/>
            <person name="Abouelleil A."/>
            <person name="Alvarado L."/>
            <person name="Arachchi H.M."/>
            <person name="Berlin A."/>
            <person name="Brown A."/>
            <person name="Chapman S.B."/>
            <person name="Chen Z."/>
            <person name="Dunbar C."/>
            <person name="Freedman E."/>
            <person name="Gearin G."/>
            <person name="Goldberg J."/>
            <person name="Griggs A."/>
            <person name="Gujja S."/>
            <person name="Heiman D."/>
            <person name="Howarth C."/>
            <person name="Larson L."/>
            <person name="Lui A."/>
            <person name="MacDonald P.J.P."/>
            <person name="Montmayeur A."/>
            <person name="Murphy C."/>
            <person name="Neiman D."/>
            <person name="Pearson M."/>
            <person name="Priest M."/>
            <person name="Roberts A."/>
            <person name="Saif S."/>
            <person name="Shea T."/>
            <person name="Shenoy N."/>
            <person name="Sisk P."/>
            <person name="Stolte C."/>
            <person name="Sykes S."/>
            <person name="Wortman J."/>
            <person name="Nusbaum C."/>
            <person name="Birren B."/>
        </authorList>
    </citation>
    <scope>NUCLEOTIDE SEQUENCE [LARGE SCALE GENOMIC DNA]</scope>
    <source>
        <strain evidence="3">54008</strain>
    </source>
</reference>
<dbReference type="HOGENOM" id="CLU_035829_0_0_1"/>
<name>X0IK46_FUSOX</name>
<evidence type="ECO:0000256" key="2">
    <source>
        <dbReference type="SAM" id="Phobius"/>
    </source>
</evidence>
<feature type="region of interest" description="Disordered" evidence="1">
    <location>
        <begin position="324"/>
        <end position="352"/>
    </location>
</feature>
<dbReference type="AlphaFoldDB" id="X0IK46"/>
<reference evidence="3" key="2">
    <citation type="submission" date="2012-05" db="EMBL/GenBank/DDBJ databases">
        <title>The Genome Annotation of Fusarium oxysporum PHW808.</title>
        <authorList>
            <consortium name="The Broad Institute Genomics Platform"/>
            <person name="Ma L.-J."/>
            <person name="Corby-Kistler H."/>
            <person name="Broz K."/>
            <person name="Gale L.R."/>
            <person name="Jonkers W."/>
            <person name="O'Donnell K."/>
            <person name="Ploetz R."/>
            <person name="Steinberg C."/>
            <person name="Schwartz D.C."/>
            <person name="VanEtten H."/>
            <person name="Zhou S."/>
            <person name="Young S.K."/>
            <person name="Zeng Q."/>
            <person name="Gargeya S."/>
            <person name="Fitzgerald M."/>
            <person name="Abouelleil A."/>
            <person name="Alvarado L."/>
            <person name="Chapman S.B."/>
            <person name="Gainer-Dewar J."/>
            <person name="Goldberg J."/>
            <person name="Griggs A."/>
            <person name="Gujja S."/>
            <person name="Hansen M."/>
            <person name="Howarth C."/>
            <person name="Imamovic A."/>
            <person name="Ireland A."/>
            <person name="Larimer J."/>
            <person name="McCowan C."/>
            <person name="Murphy C."/>
            <person name="Pearson M."/>
            <person name="Poon T.W."/>
            <person name="Priest M."/>
            <person name="Roberts A."/>
            <person name="Saif S."/>
            <person name="Shea T."/>
            <person name="Sykes S."/>
            <person name="Wortman J."/>
            <person name="Nusbaum C."/>
            <person name="Birren B."/>
        </authorList>
    </citation>
    <scope>NUCLEOTIDE SEQUENCE</scope>
    <source>
        <strain evidence="3">54008</strain>
    </source>
</reference>
<feature type="transmembrane region" description="Helical" evidence="2">
    <location>
        <begin position="526"/>
        <end position="544"/>
    </location>
</feature>
<keyword evidence="2" id="KW-0472">Membrane</keyword>
<sequence length="554" mass="63939">MELLRRNKTLPTTSPTHGKFSRAASYYDWVKGAIWDAQDEWRDQSRVGRYKIAVGEHNRPFIEVIRERSEYDLPLISAFMDRTPGLLHWEHDTLCVEAFCESAHNILDGPDQERRQDSQSSHLDEPKAWVSDRNYWLCRDGMAQERLYGSVLSRLELYQFLRRERFRLNSAGEMIGPSRQLHITNPDGASVLAILRTAPYPHVDGLRDLLSNYISSSPAPNLSLRVSDFWHASFVINFNLPFFAIGPSRRQDKRVFYTSNHKFRARYPLDSLNLQDPRSRLGNGQNFSFQDKLVLHEAVYALTATGPSEPHWTVYCFDEDFFEEEDNEDDDGDEGDEESDDDDDQSLDVSVDPIINEPELKEPMNMWLPRQYCLAALAKQLDKILGYHSHVHEVFKHNLEVYMSSTREGSSETVYPSVKPAWKGFPELLGKVIFCNLKLIEAVDDFLEKDVQVSLDGAPLGALWKSLRGDTKAMKSLRYIKDCLNRLRATGGKLEQIKESFEELRREKKFDHADEQKDRDKRNQEFTIAAFVFGILTLIAQVYSGTWPSMVDYS</sequence>
<evidence type="ECO:0000313" key="3">
    <source>
        <dbReference type="EMBL" id="EXL89237.1"/>
    </source>
</evidence>
<gene>
    <name evidence="3" type="ORF">FOPG_00003</name>
</gene>
<evidence type="ECO:0000256" key="1">
    <source>
        <dbReference type="SAM" id="MobiDB-lite"/>
    </source>
</evidence>